<feature type="domain" description="PARP-type" evidence="6">
    <location>
        <begin position="4"/>
        <end position="79"/>
    </location>
</feature>
<dbReference type="GO" id="GO:0003677">
    <property type="term" value="F:DNA binding"/>
    <property type="evidence" value="ECO:0007669"/>
    <property type="project" value="InterPro"/>
</dbReference>
<dbReference type="SMART" id="SM01336">
    <property type="entry name" value="zf-PARP"/>
    <property type="match status" value="1"/>
</dbReference>
<proteinExistence type="predicted"/>
<organism evidence="7 8">
    <name type="scientific">Kockovaella imperatae</name>
    <dbReference type="NCBI Taxonomy" id="4999"/>
    <lineage>
        <taxon>Eukaryota</taxon>
        <taxon>Fungi</taxon>
        <taxon>Dikarya</taxon>
        <taxon>Basidiomycota</taxon>
        <taxon>Agaricomycotina</taxon>
        <taxon>Tremellomycetes</taxon>
        <taxon>Tremellales</taxon>
        <taxon>Cuniculitremaceae</taxon>
        <taxon>Kockovaella</taxon>
    </lineage>
</organism>
<dbReference type="InterPro" id="IPR001510">
    <property type="entry name" value="Znf_PARP"/>
</dbReference>
<evidence type="ECO:0000256" key="3">
    <source>
        <dbReference type="ARBA" id="ARBA00022771"/>
    </source>
</evidence>
<dbReference type="Pfam" id="PF00645">
    <property type="entry name" value="zf-PARP"/>
    <property type="match status" value="1"/>
</dbReference>
<accession>A0A1Y1UBN1</accession>
<dbReference type="GeneID" id="33558351"/>
<dbReference type="EMBL" id="NBSH01000011">
    <property type="protein sequence ID" value="ORX35402.1"/>
    <property type="molecule type" value="Genomic_DNA"/>
</dbReference>
<dbReference type="SUPFAM" id="SSF57716">
    <property type="entry name" value="Glucocorticoid receptor-like (DNA-binding domain)"/>
    <property type="match status" value="1"/>
</dbReference>
<dbReference type="STRING" id="4999.A0A1Y1UBN1"/>
<dbReference type="OrthoDB" id="429950at2759"/>
<evidence type="ECO:0000256" key="5">
    <source>
        <dbReference type="ARBA" id="ARBA00023242"/>
    </source>
</evidence>
<dbReference type="GO" id="GO:0005634">
    <property type="term" value="C:nucleus"/>
    <property type="evidence" value="ECO:0007669"/>
    <property type="project" value="UniProtKB-SubCell"/>
</dbReference>
<reference evidence="7 8" key="1">
    <citation type="submission" date="2017-03" db="EMBL/GenBank/DDBJ databases">
        <title>Widespread Adenine N6-methylation of Active Genes in Fungi.</title>
        <authorList>
            <consortium name="DOE Joint Genome Institute"/>
            <person name="Mondo S.J."/>
            <person name="Dannebaum R.O."/>
            <person name="Kuo R.C."/>
            <person name="Louie K.B."/>
            <person name="Bewick A.J."/>
            <person name="Labutti K."/>
            <person name="Haridas S."/>
            <person name="Kuo A."/>
            <person name="Salamov A."/>
            <person name="Ahrendt S.R."/>
            <person name="Lau R."/>
            <person name="Bowen B.P."/>
            <person name="Lipzen A."/>
            <person name="Sullivan W."/>
            <person name="Andreopoulos W.B."/>
            <person name="Clum A."/>
            <person name="Lindquist E."/>
            <person name="Daum C."/>
            <person name="Northen T.R."/>
            <person name="Ramamoorthy G."/>
            <person name="Schmitz R.J."/>
            <person name="Gryganskyi A."/>
            <person name="Culley D."/>
            <person name="Magnuson J."/>
            <person name="James T.Y."/>
            <person name="O'Malley M.A."/>
            <person name="Stajich J.E."/>
            <person name="Spatafora J.W."/>
            <person name="Visel A."/>
            <person name="Grigoriev I.V."/>
        </authorList>
    </citation>
    <scope>NUCLEOTIDE SEQUENCE [LARGE SCALE GENOMIC DNA]</scope>
    <source>
        <strain evidence="7 8">NRRL Y-17943</strain>
    </source>
</reference>
<dbReference type="Proteomes" id="UP000193218">
    <property type="component" value="Unassembled WGS sequence"/>
</dbReference>
<keyword evidence="4" id="KW-0862">Zinc</keyword>
<dbReference type="GO" id="GO:0008270">
    <property type="term" value="F:zinc ion binding"/>
    <property type="evidence" value="ECO:0007669"/>
    <property type="project" value="UniProtKB-KW"/>
</dbReference>
<sequence length="79" mass="8993">MPAYRLEVSSSNRAACNGKLPCKGNKIMKGELRLGTWVQIRDNGSFKWRHWGCVTEAQIQNLQKDFPNPDDVDGFEELP</sequence>
<dbReference type="PROSITE" id="PS50064">
    <property type="entry name" value="ZF_PARP_2"/>
    <property type="match status" value="1"/>
</dbReference>
<evidence type="ECO:0000259" key="6">
    <source>
        <dbReference type="PROSITE" id="PS50064"/>
    </source>
</evidence>
<evidence type="ECO:0000256" key="4">
    <source>
        <dbReference type="ARBA" id="ARBA00022833"/>
    </source>
</evidence>
<keyword evidence="3" id="KW-0863">Zinc-finger</keyword>
<comment type="caution">
    <text evidence="7">The sequence shown here is derived from an EMBL/GenBank/DDBJ whole genome shotgun (WGS) entry which is preliminary data.</text>
</comment>
<evidence type="ECO:0000256" key="1">
    <source>
        <dbReference type="ARBA" id="ARBA00004123"/>
    </source>
</evidence>
<dbReference type="AlphaFoldDB" id="A0A1Y1UBN1"/>
<gene>
    <name evidence="7" type="ORF">BD324DRAFT_632683</name>
</gene>
<dbReference type="Gene3D" id="3.30.1740.10">
    <property type="entry name" value="Zinc finger, PARP-type"/>
    <property type="match status" value="1"/>
</dbReference>
<comment type="subcellular location">
    <subcellularLocation>
        <location evidence="1">Nucleus</location>
    </subcellularLocation>
</comment>
<dbReference type="RefSeq" id="XP_021869592.1">
    <property type="nucleotide sequence ID" value="XM_022016542.1"/>
</dbReference>
<protein>
    <submittedName>
        <fullName evidence="7">Poly polymerase and DNA-ligase Zn-finger region-domain-containing protein</fullName>
    </submittedName>
</protein>
<evidence type="ECO:0000313" key="7">
    <source>
        <dbReference type="EMBL" id="ORX35402.1"/>
    </source>
</evidence>
<evidence type="ECO:0000313" key="8">
    <source>
        <dbReference type="Proteomes" id="UP000193218"/>
    </source>
</evidence>
<evidence type="ECO:0000256" key="2">
    <source>
        <dbReference type="ARBA" id="ARBA00022723"/>
    </source>
</evidence>
<dbReference type="GO" id="GO:0016874">
    <property type="term" value="F:ligase activity"/>
    <property type="evidence" value="ECO:0007669"/>
    <property type="project" value="UniProtKB-KW"/>
</dbReference>
<dbReference type="InParanoid" id="A0A1Y1UBN1"/>
<keyword evidence="7" id="KW-0436">Ligase</keyword>
<keyword evidence="8" id="KW-1185">Reference proteome</keyword>
<keyword evidence="5" id="KW-0539">Nucleus</keyword>
<keyword evidence="2" id="KW-0479">Metal-binding</keyword>
<dbReference type="InterPro" id="IPR036957">
    <property type="entry name" value="Znf_PARP_sf"/>
</dbReference>
<name>A0A1Y1UBN1_9TREE</name>